<evidence type="ECO:0000256" key="2">
    <source>
        <dbReference type="ARBA" id="ARBA00022692"/>
    </source>
</evidence>
<evidence type="ECO:0000256" key="3">
    <source>
        <dbReference type="ARBA" id="ARBA00022989"/>
    </source>
</evidence>
<feature type="transmembrane region" description="Helical" evidence="5">
    <location>
        <begin position="94"/>
        <end position="115"/>
    </location>
</feature>
<organism evidence="6 7">
    <name type="scientific">Alkalihalobacillus alcalophilus ATCC 27647 = CGMCC 1.3604</name>
    <dbReference type="NCBI Taxonomy" id="1218173"/>
    <lineage>
        <taxon>Bacteria</taxon>
        <taxon>Bacillati</taxon>
        <taxon>Bacillota</taxon>
        <taxon>Bacilli</taxon>
        <taxon>Bacillales</taxon>
        <taxon>Bacillaceae</taxon>
        <taxon>Alkalihalobacillus</taxon>
    </lineage>
</organism>
<keyword evidence="3 5" id="KW-1133">Transmembrane helix</keyword>
<evidence type="ECO:0000313" key="6">
    <source>
        <dbReference type="EMBL" id="KGA96785.1"/>
    </source>
</evidence>
<keyword evidence="4 5" id="KW-0472">Membrane</keyword>
<protein>
    <recommendedName>
        <fullName evidence="5">UPF0344 protein BALCAV_0214010</fullName>
    </recommendedName>
</protein>
<feature type="transmembrane region" description="Helical" evidence="5">
    <location>
        <begin position="64"/>
        <end position="82"/>
    </location>
</feature>
<accession>A0A094XDE5</accession>
<dbReference type="AlphaFoldDB" id="A0A094XDE5"/>
<dbReference type="NCBIfam" id="NF010198">
    <property type="entry name" value="PRK13673.1-5"/>
    <property type="match status" value="1"/>
</dbReference>
<dbReference type="HAMAP" id="MF_01536">
    <property type="entry name" value="UPF0344"/>
    <property type="match status" value="1"/>
</dbReference>
<evidence type="ECO:0000256" key="5">
    <source>
        <dbReference type="HAMAP-Rule" id="MF_01536"/>
    </source>
</evidence>
<keyword evidence="7" id="KW-1185">Reference proteome</keyword>
<dbReference type="InterPro" id="IPR010899">
    <property type="entry name" value="UPF0344"/>
</dbReference>
<feature type="transmembrane region" description="Helical" evidence="5">
    <location>
        <begin position="37"/>
        <end position="58"/>
    </location>
</feature>
<evidence type="ECO:0000256" key="1">
    <source>
        <dbReference type="ARBA" id="ARBA00022475"/>
    </source>
</evidence>
<dbReference type="EMBL" id="ALPT02000046">
    <property type="protein sequence ID" value="KGA96785.1"/>
    <property type="molecule type" value="Genomic_DNA"/>
</dbReference>
<name>A0A094XDE5_ALKAL</name>
<reference evidence="6 7" key="1">
    <citation type="journal article" date="2014" name="Genome Announc.">
        <title>Draft Genome Sequence of Bacillus alcalophilus AV1934, a Classic Alkaliphile Isolated from Human Feces in 1934.</title>
        <authorList>
            <person name="Attie O."/>
            <person name="Jayaprakash A."/>
            <person name="Shah H."/>
            <person name="Paulsen I.T."/>
            <person name="Morino M."/>
            <person name="Takahashi Y."/>
            <person name="Narumi I."/>
            <person name="Sachidanandam R."/>
            <person name="Satoh K."/>
            <person name="Ito M."/>
            <person name="Krulwich T.A."/>
        </authorList>
    </citation>
    <scope>NUCLEOTIDE SEQUENCE [LARGE SCALE GENOMIC DNA]</scope>
    <source>
        <strain evidence="6 7">AV1934</strain>
    </source>
</reference>
<evidence type="ECO:0000313" key="7">
    <source>
        <dbReference type="Proteomes" id="UP000002754"/>
    </source>
</evidence>
<sequence length="117" mass="12912">MFSHLHSSAWAITVLLFIIAFFLIKGGKAKAGKILHMILRLFFVIMLVSGIYLLFALWGFAAMYAVKGLLAIALIGLMEVILTRTKKGTLNNAGVLWGAFIIILIIVPLMGFRVISF</sequence>
<dbReference type="Pfam" id="PF07457">
    <property type="entry name" value="DUF1516"/>
    <property type="match status" value="1"/>
</dbReference>
<evidence type="ECO:0000256" key="4">
    <source>
        <dbReference type="ARBA" id="ARBA00023136"/>
    </source>
</evidence>
<dbReference type="STRING" id="1218173.BALCAV_0214010"/>
<dbReference type="Proteomes" id="UP000002754">
    <property type="component" value="Unassembled WGS sequence"/>
</dbReference>
<gene>
    <name evidence="6" type="ORF">BALCAV_0214010</name>
</gene>
<dbReference type="GO" id="GO:0005886">
    <property type="term" value="C:plasma membrane"/>
    <property type="evidence" value="ECO:0007669"/>
    <property type="project" value="UniProtKB-SubCell"/>
</dbReference>
<comment type="subcellular location">
    <subcellularLocation>
        <location evidence="5">Cell membrane</location>
        <topology evidence="5">Multi-pass membrane protein</topology>
    </subcellularLocation>
</comment>
<keyword evidence="1 5" id="KW-1003">Cell membrane</keyword>
<dbReference type="eggNOG" id="ENOG5032W2Q">
    <property type="taxonomic scope" value="Bacteria"/>
</dbReference>
<comment type="caution">
    <text evidence="6">The sequence shown here is derived from an EMBL/GenBank/DDBJ whole genome shotgun (WGS) entry which is preliminary data.</text>
</comment>
<comment type="similarity">
    <text evidence="5">Belongs to the UPF0344 family.</text>
</comment>
<keyword evidence="2 5" id="KW-0812">Transmembrane</keyword>
<feature type="transmembrane region" description="Helical" evidence="5">
    <location>
        <begin position="6"/>
        <end position="25"/>
    </location>
</feature>
<proteinExistence type="inferred from homology"/>